<proteinExistence type="predicted"/>
<dbReference type="AlphaFoldDB" id="A0A841R342"/>
<sequence length="71" mass="8154">MHCEHHDHDIAPVTSAEKARSERATREDDAYFDGVVRNDPPETIVRHDDVRHEESEDDAHQEGVVVRHDDA</sequence>
<keyword evidence="3" id="KW-1185">Reference proteome</keyword>
<comment type="caution">
    <text evidence="2">The sequence shown here is derived from an EMBL/GenBank/DDBJ whole genome shotgun (WGS) entry which is preliminary data.</text>
</comment>
<feature type="region of interest" description="Disordered" evidence="1">
    <location>
        <begin position="1"/>
        <end position="71"/>
    </location>
</feature>
<dbReference type="EMBL" id="JACHHI010000006">
    <property type="protein sequence ID" value="MBB6478203.1"/>
    <property type="molecule type" value="Genomic_DNA"/>
</dbReference>
<protein>
    <submittedName>
        <fullName evidence="2">Uncharacterized protein</fullName>
    </submittedName>
</protein>
<organism evidence="2 3">
    <name type="scientific">Negativicoccus succinicivorans</name>
    <dbReference type="NCBI Taxonomy" id="620903"/>
    <lineage>
        <taxon>Bacteria</taxon>
        <taxon>Bacillati</taxon>
        <taxon>Bacillota</taxon>
        <taxon>Negativicutes</taxon>
        <taxon>Veillonellales</taxon>
        <taxon>Veillonellaceae</taxon>
        <taxon>Negativicoccus</taxon>
    </lineage>
</organism>
<dbReference type="Proteomes" id="UP000591941">
    <property type="component" value="Unassembled WGS sequence"/>
</dbReference>
<name>A0A841R342_9FIRM</name>
<feature type="compositionally biased region" description="Basic and acidic residues" evidence="1">
    <location>
        <begin position="17"/>
        <end position="29"/>
    </location>
</feature>
<evidence type="ECO:0000313" key="2">
    <source>
        <dbReference type="EMBL" id="MBB6478203.1"/>
    </source>
</evidence>
<feature type="compositionally biased region" description="Basic and acidic residues" evidence="1">
    <location>
        <begin position="1"/>
        <end position="10"/>
    </location>
</feature>
<dbReference type="GeneID" id="93486528"/>
<evidence type="ECO:0000313" key="3">
    <source>
        <dbReference type="Proteomes" id="UP000591941"/>
    </source>
</evidence>
<evidence type="ECO:0000256" key="1">
    <source>
        <dbReference type="SAM" id="MobiDB-lite"/>
    </source>
</evidence>
<reference evidence="2 3" key="1">
    <citation type="submission" date="2020-08" db="EMBL/GenBank/DDBJ databases">
        <title>Genomic Encyclopedia of Type Strains, Phase IV (KMG-IV): sequencing the most valuable type-strain genomes for metagenomic binning, comparative biology and taxonomic classification.</title>
        <authorList>
            <person name="Goeker M."/>
        </authorList>
    </citation>
    <scope>NUCLEOTIDE SEQUENCE [LARGE SCALE GENOMIC DNA]</scope>
    <source>
        <strain evidence="2 3">DSM 21255</strain>
    </source>
</reference>
<feature type="compositionally biased region" description="Basic and acidic residues" evidence="1">
    <location>
        <begin position="44"/>
        <end position="71"/>
    </location>
</feature>
<accession>A0A841R342</accession>
<gene>
    <name evidence="2" type="ORF">HNR45_001273</name>
</gene>
<dbReference type="RefSeq" id="WP_024048758.1">
    <property type="nucleotide sequence ID" value="NZ_CABWNB010000002.1"/>
</dbReference>